<evidence type="ECO:0000256" key="3">
    <source>
        <dbReference type="ARBA" id="ARBA00022833"/>
    </source>
</evidence>
<dbReference type="AlphaFoldDB" id="A0AA36BHI5"/>
<dbReference type="Gene3D" id="6.10.140.2220">
    <property type="match status" value="1"/>
</dbReference>
<dbReference type="InterPro" id="IPR046341">
    <property type="entry name" value="SET_dom_sf"/>
</dbReference>
<evidence type="ECO:0000313" key="6">
    <source>
        <dbReference type="Proteomes" id="UP001162480"/>
    </source>
</evidence>
<proteinExistence type="predicted"/>
<dbReference type="InterPro" id="IPR011990">
    <property type="entry name" value="TPR-like_helical_dom_sf"/>
</dbReference>
<evidence type="ECO:0000256" key="1">
    <source>
        <dbReference type="ARBA" id="ARBA00022723"/>
    </source>
</evidence>
<keyword evidence="3" id="KW-0862">Zinc</keyword>
<dbReference type="Proteomes" id="UP001162480">
    <property type="component" value="Chromosome 15"/>
</dbReference>
<dbReference type="Gene3D" id="1.10.220.160">
    <property type="match status" value="1"/>
</dbReference>
<evidence type="ECO:0000313" key="5">
    <source>
        <dbReference type="EMBL" id="CAI9734173.1"/>
    </source>
</evidence>
<evidence type="ECO:0000256" key="2">
    <source>
        <dbReference type="ARBA" id="ARBA00022771"/>
    </source>
</evidence>
<sequence>MDIPISLLPSEMQSDHLENCPGCSLLWYCSPSCKEMDLDVHRTECLCYQNQGDPVLPPSDIRMVLRLVIRWQNKDYCKEFVEDPMWKRQFLELMSHYQELKQSGVKFNLTYFHDVVGKTLELPSDETIFEMYGKMLINCFAIPDEDYTLSIGTGIYLSSSKIDHSCVPNAVMTYNGTEQFLKALEYIPEPEPNKIFISYINTDRPSWIRKDFLRNNYYFDCSCANCKETKRLDRKQTSVHCPNVQCSGFIGISSNDGKEFFMLPCSVCGLRDDSSEILEETKTLWTFGIEKIQELRELDKCKDYENELQLAEETLTILKETRIHDTNLIYVEVMELAKEACIELRLWSKAAHYGNKVWPQRIVGLLLYELGKLYLNAMEIENAREIFRKASTILGTYHDKNDFIFKQQQILQQYCETFDSNLQLSLENAAPTPCTPDHKSLKSH</sequence>
<evidence type="ECO:0000259" key="4">
    <source>
        <dbReference type="Pfam" id="PF01753"/>
    </source>
</evidence>
<dbReference type="Gene3D" id="2.170.270.10">
    <property type="entry name" value="SET domain"/>
    <property type="match status" value="1"/>
</dbReference>
<dbReference type="InterPro" id="IPR050869">
    <property type="entry name" value="H3K4_H4K5_MeTrfase"/>
</dbReference>
<dbReference type="SUPFAM" id="SSF82199">
    <property type="entry name" value="SET domain"/>
    <property type="match status" value="1"/>
</dbReference>
<organism evidence="5 6">
    <name type="scientific">Octopus vulgaris</name>
    <name type="common">Common octopus</name>
    <dbReference type="NCBI Taxonomy" id="6645"/>
    <lineage>
        <taxon>Eukaryota</taxon>
        <taxon>Metazoa</taxon>
        <taxon>Spiralia</taxon>
        <taxon>Lophotrochozoa</taxon>
        <taxon>Mollusca</taxon>
        <taxon>Cephalopoda</taxon>
        <taxon>Coleoidea</taxon>
        <taxon>Octopodiformes</taxon>
        <taxon>Octopoda</taxon>
        <taxon>Incirrata</taxon>
        <taxon>Octopodidae</taxon>
        <taxon>Octopus</taxon>
    </lineage>
</organism>
<dbReference type="GO" id="GO:0008270">
    <property type="term" value="F:zinc ion binding"/>
    <property type="evidence" value="ECO:0007669"/>
    <property type="project" value="UniProtKB-KW"/>
</dbReference>
<dbReference type="InterPro" id="IPR002893">
    <property type="entry name" value="Znf_MYND"/>
</dbReference>
<feature type="domain" description="MYND-type" evidence="4">
    <location>
        <begin position="17"/>
        <end position="45"/>
    </location>
</feature>
<keyword evidence="1" id="KW-0479">Metal-binding</keyword>
<dbReference type="Pfam" id="PF01753">
    <property type="entry name" value="zf-MYND"/>
    <property type="match status" value="1"/>
</dbReference>
<keyword evidence="2" id="KW-0863">Zinc-finger</keyword>
<dbReference type="GO" id="GO:0005634">
    <property type="term" value="C:nucleus"/>
    <property type="evidence" value="ECO:0007669"/>
    <property type="project" value="TreeGrafter"/>
</dbReference>
<dbReference type="Gene3D" id="1.25.40.970">
    <property type="match status" value="1"/>
</dbReference>
<dbReference type="SUPFAM" id="SSF144232">
    <property type="entry name" value="HIT/MYND zinc finger-like"/>
    <property type="match status" value="1"/>
</dbReference>
<accession>A0AA36BHI5</accession>
<name>A0AA36BHI5_OCTVU</name>
<dbReference type="PANTHER" id="PTHR12197:SF251">
    <property type="entry name" value="EG:BACR7C10.4 PROTEIN"/>
    <property type="match status" value="1"/>
</dbReference>
<dbReference type="PANTHER" id="PTHR12197">
    <property type="entry name" value="HISTONE-LYSINE N-METHYLTRANSFERASE SMYD"/>
    <property type="match status" value="1"/>
</dbReference>
<dbReference type="Gene3D" id="1.25.40.10">
    <property type="entry name" value="Tetratricopeptide repeat domain"/>
    <property type="match status" value="1"/>
</dbReference>
<protein>
    <recommendedName>
        <fullName evidence="4">MYND-type domain-containing protein</fullName>
    </recommendedName>
</protein>
<gene>
    <name evidence="5" type="ORF">OCTVUL_1B031595</name>
</gene>
<reference evidence="5" key="1">
    <citation type="submission" date="2023-08" db="EMBL/GenBank/DDBJ databases">
        <authorList>
            <person name="Alioto T."/>
            <person name="Alioto T."/>
            <person name="Gomez Garrido J."/>
        </authorList>
    </citation>
    <scope>NUCLEOTIDE SEQUENCE</scope>
</reference>
<dbReference type="EMBL" id="OX597828">
    <property type="protein sequence ID" value="CAI9734173.1"/>
    <property type="molecule type" value="Genomic_DNA"/>
</dbReference>
<keyword evidence="6" id="KW-1185">Reference proteome</keyword>